<dbReference type="Gene3D" id="3.40.50.1010">
    <property type="entry name" value="5'-nuclease"/>
    <property type="match status" value="1"/>
</dbReference>
<evidence type="ECO:0000313" key="9">
    <source>
        <dbReference type="EMBL" id="SFE95143.1"/>
    </source>
</evidence>
<proteinExistence type="inferred from homology"/>
<dbReference type="GO" id="GO:0046872">
    <property type="term" value="F:metal ion binding"/>
    <property type="evidence" value="ECO:0007669"/>
    <property type="project" value="UniProtKB-KW"/>
</dbReference>
<keyword evidence="6" id="KW-0460">Magnesium</keyword>
<evidence type="ECO:0000256" key="3">
    <source>
        <dbReference type="ARBA" id="ARBA00022722"/>
    </source>
</evidence>
<organism evidence="9 10">
    <name type="scientific">Thermophagus xiamenensis</name>
    <dbReference type="NCBI Taxonomy" id="385682"/>
    <lineage>
        <taxon>Bacteria</taxon>
        <taxon>Pseudomonadati</taxon>
        <taxon>Bacteroidota</taxon>
        <taxon>Bacteroidia</taxon>
        <taxon>Marinilabiliales</taxon>
        <taxon>Marinilabiliaceae</taxon>
        <taxon>Thermophagus</taxon>
    </lineage>
</organism>
<reference evidence="9 10" key="1">
    <citation type="submission" date="2016-10" db="EMBL/GenBank/DDBJ databases">
        <authorList>
            <person name="de Groot N.N."/>
        </authorList>
    </citation>
    <scope>NUCLEOTIDE SEQUENCE [LARGE SCALE GENOMIC DNA]</scope>
    <source>
        <strain evidence="9 10">DSM 19012</strain>
    </source>
</reference>
<dbReference type="InterPro" id="IPR029060">
    <property type="entry name" value="PIN-like_dom_sf"/>
</dbReference>
<feature type="domain" description="PIN" evidence="8">
    <location>
        <begin position="6"/>
        <end position="115"/>
    </location>
</feature>
<keyword evidence="4" id="KW-0479">Metal-binding</keyword>
<dbReference type="Proteomes" id="UP000181976">
    <property type="component" value="Unassembled WGS sequence"/>
</dbReference>
<evidence type="ECO:0000313" key="10">
    <source>
        <dbReference type="Proteomes" id="UP000181976"/>
    </source>
</evidence>
<keyword evidence="3" id="KW-0540">Nuclease</keyword>
<dbReference type="STRING" id="385682.SAMN05444380_1241"/>
<evidence type="ECO:0000256" key="2">
    <source>
        <dbReference type="ARBA" id="ARBA00022649"/>
    </source>
</evidence>
<dbReference type="InParanoid" id="A0A1I2ER14"/>
<dbReference type="PANTHER" id="PTHR33653">
    <property type="entry name" value="RIBONUCLEASE VAPC2"/>
    <property type="match status" value="1"/>
</dbReference>
<name>A0A1I2ER14_9BACT</name>
<dbReference type="GO" id="GO:0016787">
    <property type="term" value="F:hydrolase activity"/>
    <property type="evidence" value="ECO:0007669"/>
    <property type="project" value="UniProtKB-KW"/>
</dbReference>
<dbReference type="EMBL" id="FONA01000024">
    <property type="protein sequence ID" value="SFE95143.1"/>
    <property type="molecule type" value="Genomic_DNA"/>
</dbReference>
<accession>A0A1I2ER14</accession>
<dbReference type="RefSeq" id="WP_010527443.1">
    <property type="nucleotide sequence ID" value="NZ_AFSL01000046.1"/>
</dbReference>
<dbReference type="OrthoDB" id="676982at2"/>
<gene>
    <name evidence="9" type="ORF">SAMN05444380_1241</name>
</gene>
<evidence type="ECO:0000259" key="8">
    <source>
        <dbReference type="Pfam" id="PF01850"/>
    </source>
</evidence>
<dbReference type="PANTHER" id="PTHR33653:SF1">
    <property type="entry name" value="RIBONUCLEASE VAPC2"/>
    <property type="match status" value="1"/>
</dbReference>
<evidence type="ECO:0000256" key="5">
    <source>
        <dbReference type="ARBA" id="ARBA00022801"/>
    </source>
</evidence>
<dbReference type="AlphaFoldDB" id="A0A1I2ER14"/>
<dbReference type="eggNOG" id="COG1487">
    <property type="taxonomic scope" value="Bacteria"/>
</dbReference>
<protein>
    <recommendedName>
        <fullName evidence="8">PIN domain-containing protein</fullName>
    </recommendedName>
</protein>
<dbReference type="CDD" id="cd18738">
    <property type="entry name" value="PIN_VapC4-5_FitB-like"/>
    <property type="match status" value="1"/>
</dbReference>
<evidence type="ECO:0000256" key="6">
    <source>
        <dbReference type="ARBA" id="ARBA00022842"/>
    </source>
</evidence>
<dbReference type="InterPro" id="IPR002716">
    <property type="entry name" value="PIN_dom"/>
</dbReference>
<keyword evidence="5" id="KW-0378">Hydrolase</keyword>
<dbReference type="SUPFAM" id="SSF88723">
    <property type="entry name" value="PIN domain-like"/>
    <property type="match status" value="1"/>
</dbReference>
<keyword evidence="10" id="KW-1185">Reference proteome</keyword>
<comment type="cofactor">
    <cofactor evidence="1">
        <name>Mg(2+)</name>
        <dbReference type="ChEBI" id="CHEBI:18420"/>
    </cofactor>
</comment>
<evidence type="ECO:0000256" key="1">
    <source>
        <dbReference type="ARBA" id="ARBA00001946"/>
    </source>
</evidence>
<dbReference type="GO" id="GO:0004518">
    <property type="term" value="F:nuclease activity"/>
    <property type="evidence" value="ECO:0007669"/>
    <property type="project" value="UniProtKB-KW"/>
</dbReference>
<keyword evidence="2" id="KW-1277">Toxin-antitoxin system</keyword>
<comment type="similarity">
    <text evidence="7">Belongs to the PINc/VapC protein family.</text>
</comment>
<dbReference type="Pfam" id="PF01850">
    <property type="entry name" value="PIN"/>
    <property type="match status" value="1"/>
</dbReference>
<sequence length="124" mass="14229">MNGNSILVDSNVIIALTNGNKDVIPILNDRVIYISVISEMELLSWPKISEYEICILKELFNDIHIIDLSEKIKEKAILIRRTYSLKLPDAIIAATSIVYNIPLFTFDKEFAKIEELDLLLMQFD</sequence>
<evidence type="ECO:0000256" key="4">
    <source>
        <dbReference type="ARBA" id="ARBA00022723"/>
    </source>
</evidence>
<dbReference type="InterPro" id="IPR050556">
    <property type="entry name" value="Type_II_TA_system_RNase"/>
</dbReference>
<evidence type="ECO:0000256" key="7">
    <source>
        <dbReference type="ARBA" id="ARBA00038093"/>
    </source>
</evidence>